<dbReference type="PANTHER" id="PTHR32083">
    <property type="entry name" value="CILIA AND FLAGELLA-ASSOCIATED PROTEIN 58-RELATED"/>
    <property type="match status" value="1"/>
</dbReference>
<keyword evidence="4" id="KW-1185">Reference proteome</keyword>
<evidence type="ECO:0000313" key="3">
    <source>
        <dbReference type="EMBL" id="NWI17619.1"/>
    </source>
</evidence>
<dbReference type="OrthoDB" id="10262929at2759"/>
<name>A0A7K4KMX3_9AVES</name>
<dbReference type="EMBL" id="VWPX01014731">
    <property type="protein sequence ID" value="NWI17619.1"/>
    <property type="molecule type" value="Genomic_DNA"/>
</dbReference>
<evidence type="ECO:0000256" key="2">
    <source>
        <dbReference type="SAM" id="MobiDB-lite"/>
    </source>
</evidence>
<dbReference type="Proteomes" id="UP000545332">
    <property type="component" value="Unassembled WGS sequence"/>
</dbReference>
<reference evidence="3 4" key="1">
    <citation type="submission" date="2019-09" db="EMBL/GenBank/DDBJ databases">
        <title>Bird 10,000 Genomes (B10K) Project - Family phase.</title>
        <authorList>
            <person name="Zhang G."/>
        </authorList>
    </citation>
    <scope>NUCLEOTIDE SEQUENCE [LARGE SCALE GENOMIC DNA]</scope>
    <source>
        <strain evidence="3">B10K-MSB-42743</strain>
        <tissue evidence="3">Heart</tissue>
    </source>
</reference>
<dbReference type="PANTHER" id="PTHR32083:SF34">
    <property type="entry name" value="COILED-COIL DOMAIN-CONTAINING PROTEIN 146"/>
    <property type="match status" value="1"/>
</dbReference>
<proteinExistence type="predicted"/>
<dbReference type="AlphaFoldDB" id="A0A7K4KMX3"/>
<evidence type="ECO:0000313" key="4">
    <source>
        <dbReference type="Proteomes" id="UP000545332"/>
    </source>
</evidence>
<feature type="non-terminal residue" evidence="3">
    <location>
        <position position="1"/>
    </location>
</feature>
<comment type="caution">
    <text evidence="3">The sequence shown here is derived from an EMBL/GenBank/DDBJ whole genome shotgun (WGS) entry which is preliminary data.</text>
</comment>
<gene>
    <name evidence="3" type="primary">Ccdc146</name>
    <name evidence="3" type="ORF">CRYSOU_R10532</name>
</gene>
<accession>A0A7K4KMX3</accession>
<feature type="non-terminal residue" evidence="3">
    <location>
        <position position="229"/>
    </location>
</feature>
<feature type="region of interest" description="Disordered" evidence="2">
    <location>
        <begin position="1"/>
        <end position="23"/>
    </location>
</feature>
<keyword evidence="1" id="KW-0175">Coiled coil</keyword>
<feature type="region of interest" description="Disordered" evidence="2">
    <location>
        <begin position="204"/>
        <end position="229"/>
    </location>
</feature>
<organism evidence="3 4">
    <name type="scientific">Crypturellus soui</name>
    <dbReference type="NCBI Taxonomy" id="458187"/>
    <lineage>
        <taxon>Eukaryota</taxon>
        <taxon>Metazoa</taxon>
        <taxon>Chordata</taxon>
        <taxon>Craniata</taxon>
        <taxon>Vertebrata</taxon>
        <taxon>Euteleostomi</taxon>
        <taxon>Archelosauria</taxon>
        <taxon>Archosauria</taxon>
        <taxon>Dinosauria</taxon>
        <taxon>Saurischia</taxon>
        <taxon>Theropoda</taxon>
        <taxon>Coelurosauria</taxon>
        <taxon>Aves</taxon>
        <taxon>Palaeognathae</taxon>
        <taxon>Tinamiformes</taxon>
        <taxon>Tinamidae</taxon>
        <taxon>Crypturellus</taxon>
    </lineage>
</organism>
<evidence type="ECO:0000256" key="1">
    <source>
        <dbReference type="ARBA" id="ARBA00023054"/>
    </source>
</evidence>
<protein>
    <submittedName>
        <fullName evidence="3">CC146 protein</fullName>
    </submittedName>
</protein>
<dbReference type="GO" id="GO:0005856">
    <property type="term" value="C:cytoskeleton"/>
    <property type="evidence" value="ECO:0007669"/>
    <property type="project" value="TreeGrafter"/>
</dbReference>
<sequence length="229" mass="25933">LEEIFADPENENRRRLLGGKDPSPPELLEKIEKLELELLRKEEKLLETDFVYEQVCRLTERAQGRVQDGEGDALLLAKRTSELQKKIKDKTRKMMALVAELSMRQALAIKLQQEVRDREQFLLTISSRMDQGLPLPQDTEREWLKVLRDERMQKAAAEAKAQQAAEEAAAAGPGCVRTTAEQRPNAYVPSSECGLPLPRPYGALAPFKPSEPGSNMRHIRKPVVKPIEI</sequence>